<proteinExistence type="predicted"/>
<dbReference type="PANTHER" id="PTHR34482:SF36">
    <property type="entry name" value="RETROTRANSPOSON GAG DOMAIN-CONTAINING PROTEIN"/>
    <property type="match status" value="1"/>
</dbReference>
<dbReference type="Proteomes" id="UP000321947">
    <property type="component" value="Unassembled WGS sequence"/>
</dbReference>
<accession>A0A5D3C4P7</accession>
<gene>
    <name evidence="3" type="ORF">E5676_scaffold163G00340</name>
</gene>
<dbReference type="PANTHER" id="PTHR34482">
    <property type="entry name" value="DNA DAMAGE-INDUCIBLE PROTEIN 1-LIKE"/>
    <property type="match status" value="1"/>
</dbReference>
<dbReference type="Pfam" id="PF03732">
    <property type="entry name" value="Retrotrans_gag"/>
    <property type="match status" value="1"/>
</dbReference>
<dbReference type="AlphaFoldDB" id="A0A5D3C4P7"/>
<evidence type="ECO:0000313" key="4">
    <source>
        <dbReference type="Proteomes" id="UP000321947"/>
    </source>
</evidence>
<evidence type="ECO:0000313" key="3">
    <source>
        <dbReference type="EMBL" id="TYK06355.1"/>
    </source>
</evidence>
<evidence type="ECO:0000256" key="1">
    <source>
        <dbReference type="SAM" id="MobiDB-lite"/>
    </source>
</evidence>
<organism evidence="3 4">
    <name type="scientific">Cucumis melo var. makuwa</name>
    <name type="common">Oriental melon</name>
    <dbReference type="NCBI Taxonomy" id="1194695"/>
    <lineage>
        <taxon>Eukaryota</taxon>
        <taxon>Viridiplantae</taxon>
        <taxon>Streptophyta</taxon>
        <taxon>Embryophyta</taxon>
        <taxon>Tracheophyta</taxon>
        <taxon>Spermatophyta</taxon>
        <taxon>Magnoliopsida</taxon>
        <taxon>eudicotyledons</taxon>
        <taxon>Gunneridae</taxon>
        <taxon>Pentapetalae</taxon>
        <taxon>rosids</taxon>
        <taxon>fabids</taxon>
        <taxon>Cucurbitales</taxon>
        <taxon>Cucurbitaceae</taxon>
        <taxon>Benincaseae</taxon>
        <taxon>Cucumis</taxon>
    </lineage>
</organism>
<protein>
    <recommendedName>
        <fullName evidence="2">Retrotransposon gag domain-containing protein</fullName>
    </recommendedName>
</protein>
<evidence type="ECO:0000259" key="2">
    <source>
        <dbReference type="Pfam" id="PF03732"/>
    </source>
</evidence>
<name>A0A5D3C4P7_CUCMM</name>
<dbReference type="InterPro" id="IPR005162">
    <property type="entry name" value="Retrotrans_gag_dom"/>
</dbReference>
<feature type="compositionally biased region" description="Polar residues" evidence="1">
    <location>
        <begin position="91"/>
        <end position="100"/>
    </location>
</feature>
<feature type="domain" description="Retrotransposon gag" evidence="2">
    <location>
        <begin position="173"/>
        <end position="268"/>
    </location>
</feature>
<sequence>MTEILSLMLYGTVCTQVIFSLSTLSVLRDNDVVVEIELPVPDTLPTSKVPNQTPIRGSAGIVREDNVCWLQAVFRAKTTGGPGGGVTTWGSNTPRGQNEAGSERFARSAQEIGRPEKAEPSDPEKMYGIERLKKLGAKVFEGSTDPTDAEVWLNMLEKCFNVMSYPQERKVRLVTFLLQKEAEGWWKSIIARRNDARTLDWQTFRDIFEEKYYPTTYCEAKRDEFLELKQGSLSVAEYERKYTELSRYAEMIVASESDRCHRFERGLHFEIRTPVTAIAKWTNFSQLVETALRVEQSIVEEKSAMELSQGVSTSSGIRGREQRRFTPGVNVSGCQDFKR</sequence>
<dbReference type="EMBL" id="SSTD01013547">
    <property type="protein sequence ID" value="TYK06355.1"/>
    <property type="molecule type" value="Genomic_DNA"/>
</dbReference>
<feature type="region of interest" description="Disordered" evidence="1">
    <location>
        <begin position="81"/>
        <end position="103"/>
    </location>
</feature>
<comment type="caution">
    <text evidence="3">The sequence shown here is derived from an EMBL/GenBank/DDBJ whole genome shotgun (WGS) entry which is preliminary data.</text>
</comment>
<reference evidence="3 4" key="1">
    <citation type="submission" date="2019-08" db="EMBL/GenBank/DDBJ databases">
        <title>Draft genome sequences of two oriental melons (Cucumis melo L. var makuwa).</title>
        <authorList>
            <person name="Kwon S.-Y."/>
        </authorList>
    </citation>
    <scope>NUCLEOTIDE SEQUENCE [LARGE SCALE GENOMIC DNA]</scope>
    <source>
        <strain evidence="4">cv. Chang Bougi</strain>
        <tissue evidence="3">Leaf</tissue>
    </source>
</reference>